<evidence type="ECO:0000256" key="4">
    <source>
        <dbReference type="ARBA" id="ARBA00022630"/>
    </source>
</evidence>
<keyword evidence="7" id="KW-0560">Oxidoreductase</keyword>
<dbReference type="Proteomes" id="UP001149165">
    <property type="component" value="Unassembled WGS sequence"/>
</dbReference>
<evidence type="ECO:0000256" key="5">
    <source>
        <dbReference type="ARBA" id="ARBA00022827"/>
    </source>
</evidence>
<feature type="region of interest" description="Disordered" evidence="8">
    <location>
        <begin position="1"/>
        <end position="30"/>
    </location>
</feature>
<dbReference type="EMBL" id="JAPQKH010000002">
    <property type="protein sequence ID" value="KAJ5113013.1"/>
    <property type="molecule type" value="Genomic_DNA"/>
</dbReference>
<feature type="domain" description="FAD/NAD(P)-binding" evidence="9">
    <location>
        <begin position="83"/>
        <end position="307"/>
    </location>
</feature>
<reference evidence="10" key="1">
    <citation type="submission" date="2022-11" db="EMBL/GenBank/DDBJ databases">
        <authorList>
            <person name="Petersen C."/>
        </authorList>
    </citation>
    <scope>NUCLEOTIDE SEQUENCE</scope>
    <source>
        <strain evidence="10">IBT 30069</strain>
    </source>
</reference>
<protein>
    <recommendedName>
        <fullName evidence="9">FAD/NAD(P)-binding domain-containing protein</fullName>
    </recommendedName>
</protein>
<evidence type="ECO:0000256" key="6">
    <source>
        <dbReference type="ARBA" id="ARBA00022857"/>
    </source>
</evidence>
<gene>
    <name evidence="10" type="ORF">N7456_001547</name>
</gene>
<keyword evidence="6" id="KW-0521">NADP</keyword>
<comment type="similarity">
    <text evidence="3">Belongs to the FAD-binding monooxygenase family.</text>
</comment>
<dbReference type="Gene3D" id="3.50.50.60">
    <property type="entry name" value="FAD/NAD(P)-binding domain"/>
    <property type="match status" value="2"/>
</dbReference>
<name>A0A9W9G6W8_9EURO</name>
<dbReference type="OrthoDB" id="66881at2759"/>
<dbReference type="AlphaFoldDB" id="A0A9W9G6W8"/>
<evidence type="ECO:0000256" key="3">
    <source>
        <dbReference type="ARBA" id="ARBA00010139"/>
    </source>
</evidence>
<keyword evidence="11" id="KW-1185">Reference proteome</keyword>
<dbReference type="PANTHER" id="PTHR43098:SF2">
    <property type="entry name" value="FAD-BINDING MONOOXYGENASE AUSB-RELATED"/>
    <property type="match status" value="1"/>
</dbReference>
<organism evidence="10 11">
    <name type="scientific">Penicillium angulare</name>
    <dbReference type="NCBI Taxonomy" id="116970"/>
    <lineage>
        <taxon>Eukaryota</taxon>
        <taxon>Fungi</taxon>
        <taxon>Dikarya</taxon>
        <taxon>Ascomycota</taxon>
        <taxon>Pezizomycotina</taxon>
        <taxon>Eurotiomycetes</taxon>
        <taxon>Eurotiomycetidae</taxon>
        <taxon>Eurotiales</taxon>
        <taxon>Aspergillaceae</taxon>
        <taxon>Penicillium</taxon>
    </lineage>
</organism>
<dbReference type="SUPFAM" id="SSF51905">
    <property type="entry name" value="FAD/NAD(P)-binding domain"/>
    <property type="match status" value="2"/>
</dbReference>
<dbReference type="PANTHER" id="PTHR43098">
    <property type="entry name" value="L-ORNITHINE N(5)-MONOOXYGENASE-RELATED"/>
    <property type="match status" value="1"/>
</dbReference>
<proteinExistence type="inferred from homology"/>
<dbReference type="InterPro" id="IPR050775">
    <property type="entry name" value="FAD-binding_Monooxygenases"/>
</dbReference>
<dbReference type="InterPro" id="IPR036188">
    <property type="entry name" value="FAD/NAD-bd_sf"/>
</dbReference>
<evidence type="ECO:0000313" key="10">
    <source>
        <dbReference type="EMBL" id="KAJ5113013.1"/>
    </source>
</evidence>
<sequence>MSNENNASPSSASPNGKIDPTELAKLKARYEEERQKRLRDDGYAQFIHVAKSDPYKHFADDPFVDTTTIRPMQEKFPDNRCEILIIGAGWAGIQNAVRMVQAGIPAEDIRIIDSAGGFGGTWYWNRYPGLMCDIESYSYLPYLEETGYVPKHRYAQGEEIREYANLVTRKWNIAECGVFQTQAQKIVWDEAAKEWQVNLVQCRKGGPAEKNLQIRARFVVIGAGILNLPKLPNVPGILKYQGEIFHSSRWAYDITGGSPQDPSLSMSKLKDKRVAIIGTGATGVQLVPQLARSAKHLYVVQRTPANVDDRDQRETDKEWFQKVTQSPNWQRERMRNFHQFFTLGKTPEINLVDDGWTRAPGLLGWTGNADGPKRPEEIPAYLEQMYQVDTPRQARIHARVDKHVKDPVTAAKLKPWYPLWCKRPAFHDDYLEAFNRENVTLIDVSSKKSAIDQITEDSLVIGDEMHQVDVIIFATGFLAPPAGTPAEKANIFVIGLDGVSMTEEWPRVGPTTLHGVIDAKFPNLFLSGPQQASTSGNYRFNLDETAKHTAYILSESKRRAGDNAKFAISVTNEAAEEWAMEVTMRSAPMAIVLGCTPSYINLEGDLDRVPAEQQMLLARSGLWGWGIENWIEVIEKWRAEGSMKGILIR</sequence>
<evidence type="ECO:0000256" key="8">
    <source>
        <dbReference type="SAM" id="MobiDB-lite"/>
    </source>
</evidence>
<dbReference type="Pfam" id="PF07992">
    <property type="entry name" value="Pyr_redox_2"/>
    <property type="match status" value="1"/>
</dbReference>
<evidence type="ECO:0000313" key="11">
    <source>
        <dbReference type="Proteomes" id="UP001149165"/>
    </source>
</evidence>
<feature type="compositionally biased region" description="Basic and acidic residues" evidence="8">
    <location>
        <begin position="19"/>
        <end position="30"/>
    </location>
</feature>
<comment type="cofactor">
    <cofactor evidence="1">
        <name>FAD</name>
        <dbReference type="ChEBI" id="CHEBI:57692"/>
    </cofactor>
</comment>
<feature type="compositionally biased region" description="Low complexity" evidence="8">
    <location>
        <begin position="1"/>
        <end position="15"/>
    </location>
</feature>
<comment type="pathway">
    <text evidence="2">Secondary metabolite biosynthesis; terpenoid biosynthesis.</text>
</comment>
<keyword evidence="5" id="KW-0274">FAD</keyword>
<evidence type="ECO:0000256" key="1">
    <source>
        <dbReference type="ARBA" id="ARBA00001974"/>
    </source>
</evidence>
<evidence type="ECO:0000256" key="2">
    <source>
        <dbReference type="ARBA" id="ARBA00004721"/>
    </source>
</evidence>
<dbReference type="PRINTS" id="PR00411">
    <property type="entry name" value="PNDRDTASEI"/>
</dbReference>
<dbReference type="InterPro" id="IPR023753">
    <property type="entry name" value="FAD/NAD-binding_dom"/>
</dbReference>
<keyword evidence="4" id="KW-0285">Flavoprotein</keyword>
<comment type="caution">
    <text evidence="10">The sequence shown here is derived from an EMBL/GenBank/DDBJ whole genome shotgun (WGS) entry which is preliminary data.</text>
</comment>
<evidence type="ECO:0000259" key="9">
    <source>
        <dbReference type="Pfam" id="PF07992"/>
    </source>
</evidence>
<evidence type="ECO:0000256" key="7">
    <source>
        <dbReference type="ARBA" id="ARBA00023002"/>
    </source>
</evidence>
<accession>A0A9W9G6W8</accession>
<dbReference type="PRINTS" id="PR00368">
    <property type="entry name" value="FADPNR"/>
</dbReference>
<dbReference type="Gene3D" id="3.40.50.720">
    <property type="entry name" value="NAD(P)-binding Rossmann-like Domain"/>
    <property type="match status" value="1"/>
</dbReference>
<reference evidence="10" key="2">
    <citation type="journal article" date="2023" name="IMA Fungus">
        <title>Comparative genomic study of the Penicillium genus elucidates a diverse pangenome and 15 lateral gene transfer events.</title>
        <authorList>
            <person name="Petersen C."/>
            <person name="Sorensen T."/>
            <person name="Nielsen M.R."/>
            <person name="Sondergaard T.E."/>
            <person name="Sorensen J.L."/>
            <person name="Fitzpatrick D.A."/>
            <person name="Frisvad J.C."/>
            <person name="Nielsen K.L."/>
        </authorList>
    </citation>
    <scope>NUCLEOTIDE SEQUENCE</scope>
    <source>
        <strain evidence="10">IBT 30069</strain>
    </source>
</reference>
<dbReference type="GO" id="GO:0016491">
    <property type="term" value="F:oxidoreductase activity"/>
    <property type="evidence" value="ECO:0007669"/>
    <property type="project" value="UniProtKB-KW"/>
</dbReference>